<feature type="domain" description="RNase H type-1" evidence="1">
    <location>
        <begin position="127"/>
        <end position="249"/>
    </location>
</feature>
<dbReference type="SUPFAM" id="SSF53098">
    <property type="entry name" value="Ribonuclease H-like"/>
    <property type="match status" value="1"/>
</dbReference>
<dbReference type="InterPro" id="IPR012337">
    <property type="entry name" value="RNaseH-like_sf"/>
</dbReference>
<organism evidence="2 3">
    <name type="scientific">Hibiscus sabdariffa</name>
    <name type="common">roselle</name>
    <dbReference type="NCBI Taxonomy" id="183260"/>
    <lineage>
        <taxon>Eukaryota</taxon>
        <taxon>Viridiplantae</taxon>
        <taxon>Streptophyta</taxon>
        <taxon>Embryophyta</taxon>
        <taxon>Tracheophyta</taxon>
        <taxon>Spermatophyta</taxon>
        <taxon>Magnoliopsida</taxon>
        <taxon>eudicotyledons</taxon>
        <taxon>Gunneridae</taxon>
        <taxon>Pentapetalae</taxon>
        <taxon>rosids</taxon>
        <taxon>malvids</taxon>
        <taxon>Malvales</taxon>
        <taxon>Malvaceae</taxon>
        <taxon>Malvoideae</taxon>
        <taxon>Hibiscus</taxon>
    </lineage>
</organism>
<dbReference type="InterPro" id="IPR002156">
    <property type="entry name" value="RNaseH_domain"/>
</dbReference>
<dbReference type="InterPro" id="IPR052929">
    <property type="entry name" value="RNase_H-like_EbsB-rel"/>
</dbReference>
<dbReference type="InterPro" id="IPR036397">
    <property type="entry name" value="RNaseH_sf"/>
</dbReference>
<sequence>MKCAAFWGLSLVLPGDPSSFLLAWHEAGYSRPKESLWHILPFAILWTIWLLRNDIIFANGRVDPPQLFFLVRSLAALWFKARRVDSVPSMDSIIADPSIADNSSLSNMQPLVVQSWQNPPVGFLKLNVDGAMLCNGSKGGIGGLIRDSCGVWLDKFSHPSNPGPPILPELLAIDHGLAFFFANEKFVKFRLILECDCAVAVEWILNSSLCPSVFEHLVRRFKDLIDAKSVFLRLIPRSINVKADCLAKEGIG</sequence>
<dbReference type="CDD" id="cd06222">
    <property type="entry name" value="RNase_H_like"/>
    <property type="match status" value="1"/>
</dbReference>
<dbReference type="PANTHER" id="PTHR47074:SF11">
    <property type="entry name" value="REVERSE TRANSCRIPTASE-LIKE PROTEIN"/>
    <property type="match status" value="1"/>
</dbReference>
<reference evidence="2 3" key="1">
    <citation type="journal article" date="2024" name="G3 (Bethesda)">
        <title>Genome assembly of Hibiscus sabdariffa L. provides insights into metabolisms of medicinal natural products.</title>
        <authorList>
            <person name="Kim T."/>
        </authorList>
    </citation>
    <scope>NUCLEOTIDE SEQUENCE [LARGE SCALE GENOMIC DNA]</scope>
    <source>
        <strain evidence="2">TK-2024</strain>
        <tissue evidence="2">Old leaves</tissue>
    </source>
</reference>
<dbReference type="Pfam" id="PF13456">
    <property type="entry name" value="RVT_3"/>
    <property type="match status" value="1"/>
</dbReference>
<accession>A0ABR2U051</accession>
<dbReference type="Gene3D" id="3.30.420.10">
    <property type="entry name" value="Ribonuclease H-like superfamily/Ribonuclease H"/>
    <property type="match status" value="1"/>
</dbReference>
<gene>
    <name evidence="2" type="ORF">V6N11_071333</name>
</gene>
<dbReference type="InterPro" id="IPR044730">
    <property type="entry name" value="RNase_H-like_dom_plant"/>
</dbReference>
<protein>
    <recommendedName>
        <fullName evidence="1">RNase H type-1 domain-containing protein</fullName>
    </recommendedName>
</protein>
<evidence type="ECO:0000313" key="2">
    <source>
        <dbReference type="EMBL" id="KAK9042980.1"/>
    </source>
</evidence>
<keyword evidence="3" id="KW-1185">Reference proteome</keyword>
<proteinExistence type="predicted"/>
<comment type="caution">
    <text evidence="2">The sequence shown here is derived from an EMBL/GenBank/DDBJ whole genome shotgun (WGS) entry which is preliminary data.</text>
</comment>
<name>A0ABR2U051_9ROSI</name>
<dbReference type="EMBL" id="JBBPBN010000003">
    <property type="protein sequence ID" value="KAK9042980.1"/>
    <property type="molecule type" value="Genomic_DNA"/>
</dbReference>
<dbReference type="Proteomes" id="UP001396334">
    <property type="component" value="Unassembled WGS sequence"/>
</dbReference>
<evidence type="ECO:0000259" key="1">
    <source>
        <dbReference type="Pfam" id="PF13456"/>
    </source>
</evidence>
<dbReference type="PANTHER" id="PTHR47074">
    <property type="entry name" value="BNAC02G40300D PROTEIN"/>
    <property type="match status" value="1"/>
</dbReference>
<evidence type="ECO:0000313" key="3">
    <source>
        <dbReference type="Proteomes" id="UP001396334"/>
    </source>
</evidence>